<feature type="compositionally biased region" description="Basic and acidic residues" evidence="1">
    <location>
        <begin position="80"/>
        <end position="95"/>
    </location>
</feature>
<keyword evidence="4" id="KW-1185">Reference proteome</keyword>
<comment type="caution">
    <text evidence="3">The sequence shown here is derived from an EMBL/GenBank/DDBJ whole genome shotgun (WGS) entry which is preliminary data.</text>
</comment>
<dbReference type="Proteomes" id="UP001477870">
    <property type="component" value="Unassembled WGS sequence"/>
</dbReference>
<proteinExistence type="predicted"/>
<feature type="chain" id="PRO_5047457311" description="Secreted protein" evidence="2">
    <location>
        <begin position="27"/>
        <end position="95"/>
    </location>
</feature>
<evidence type="ECO:0000256" key="1">
    <source>
        <dbReference type="SAM" id="MobiDB-lite"/>
    </source>
</evidence>
<feature type="signal peptide" evidence="2">
    <location>
        <begin position="1"/>
        <end position="26"/>
    </location>
</feature>
<evidence type="ECO:0000313" key="4">
    <source>
        <dbReference type="Proteomes" id="UP001477870"/>
    </source>
</evidence>
<accession>A0ABU9T9U8</accession>
<name>A0ABU9T9U8_9HYPH</name>
<feature type="region of interest" description="Disordered" evidence="1">
    <location>
        <begin position="70"/>
        <end position="95"/>
    </location>
</feature>
<gene>
    <name evidence="3" type="ORF">WNY59_12625</name>
</gene>
<reference evidence="3 4" key="1">
    <citation type="submission" date="2024-03" db="EMBL/GenBank/DDBJ databases">
        <title>Community enrichment and isolation of bacterial strains for fucoidan degradation.</title>
        <authorList>
            <person name="Sichert A."/>
        </authorList>
    </citation>
    <scope>NUCLEOTIDE SEQUENCE [LARGE SCALE GENOMIC DNA]</scope>
    <source>
        <strain evidence="3 4">AS62</strain>
    </source>
</reference>
<organism evidence="3 4">
    <name type="scientific">Ahrensia kielensis</name>
    <dbReference type="NCBI Taxonomy" id="76980"/>
    <lineage>
        <taxon>Bacteria</taxon>
        <taxon>Pseudomonadati</taxon>
        <taxon>Pseudomonadota</taxon>
        <taxon>Alphaproteobacteria</taxon>
        <taxon>Hyphomicrobiales</taxon>
        <taxon>Ahrensiaceae</taxon>
        <taxon>Ahrensia</taxon>
    </lineage>
</organism>
<dbReference type="EMBL" id="JBBMQO010000007">
    <property type="protein sequence ID" value="MEM5502431.1"/>
    <property type="molecule type" value="Genomic_DNA"/>
</dbReference>
<dbReference type="RefSeq" id="WP_342848751.1">
    <property type="nucleotide sequence ID" value="NZ_JBBMQO010000007.1"/>
</dbReference>
<evidence type="ECO:0008006" key="5">
    <source>
        <dbReference type="Google" id="ProtNLM"/>
    </source>
</evidence>
<sequence length="95" mass="10475">MKEILKRLLIAAVIIPASLSTQSATAAYLIVNGKAADVLDCKGNRYKDADGWHDMKPTWSCHAGLAKPRMEAAPSLNSRKKIEMMKKQPDPIAKR</sequence>
<protein>
    <recommendedName>
        <fullName evidence="5">Secreted protein</fullName>
    </recommendedName>
</protein>
<evidence type="ECO:0000313" key="3">
    <source>
        <dbReference type="EMBL" id="MEM5502431.1"/>
    </source>
</evidence>
<keyword evidence="2" id="KW-0732">Signal</keyword>
<evidence type="ECO:0000256" key="2">
    <source>
        <dbReference type="SAM" id="SignalP"/>
    </source>
</evidence>